<gene>
    <name evidence="2" type="ORF">CEK71_03455</name>
</gene>
<keyword evidence="3" id="KW-1185">Reference proteome</keyword>
<feature type="compositionally biased region" description="Acidic residues" evidence="1">
    <location>
        <begin position="208"/>
        <end position="229"/>
    </location>
</feature>
<dbReference type="KEGG" id="mpsy:CEK71_03455"/>
<proteinExistence type="predicted"/>
<evidence type="ECO:0008006" key="4">
    <source>
        <dbReference type="Google" id="ProtNLM"/>
    </source>
</evidence>
<sequence>MNSKLVKVLGAICGGLLLVIGGEWFYASVSQQELLNTQIPKDNKPLADAMPTINLTEHDEESYGDLVNRPLFIEGRKPVNEPPPETVKGPAVTVNFDWVLKGIVYSRKSGLLALLTRPATVKSPKASNNRTQIRLGAILDGWRLAEVTADYVVFTLDTDQKQLFLHKAKPKTPTRSGNATPPPGVQPEGTPPEGTPPEGVPPPAPEQQPEDLMPEPESPEDLIENSENE</sequence>
<dbReference type="RefSeq" id="WP_088618077.1">
    <property type="nucleotide sequence ID" value="NZ_CP022129.1"/>
</dbReference>
<protein>
    <recommendedName>
        <fullName evidence="4">Type II secretion system protein GspC N-terminal domain-containing protein</fullName>
    </recommendedName>
</protein>
<feature type="region of interest" description="Disordered" evidence="1">
    <location>
        <begin position="166"/>
        <end position="229"/>
    </location>
</feature>
<dbReference type="OrthoDB" id="5569728at2"/>
<evidence type="ECO:0000256" key="1">
    <source>
        <dbReference type="SAM" id="MobiDB-lite"/>
    </source>
</evidence>
<evidence type="ECO:0000313" key="2">
    <source>
        <dbReference type="EMBL" id="ASF45194.1"/>
    </source>
</evidence>
<accession>A0A1Z4BV60</accession>
<evidence type="ECO:0000313" key="3">
    <source>
        <dbReference type="Proteomes" id="UP000197019"/>
    </source>
</evidence>
<organism evidence="2 3">
    <name type="scientific">Methylovulum psychrotolerans</name>
    <dbReference type="NCBI Taxonomy" id="1704499"/>
    <lineage>
        <taxon>Bacteria</taxon>
        <taxon>Pseudomonadati</taxon>
        <taxon>Pseudomonadota</taxon>
        <taxon>Gammaproteobacteria</taxon>
        <taxon>Methylococcales</taxon>
        <taxon>Methylococcaceae</taxon>
        <taxon>Methylovulum</taxon>
    </lineage>
</organism>
<dbReference type="EMBL" id="CP022129">
    <property type="protein sequence ID" value="ASF45194.1"/>
    <property type="molecule type" value="Genomic_DNA"/>
</dbReference>
<reference evidence="2 3" key="1">
    <citation type="submission" date="2017-06" db="EMBL/GenBank/DDBJ databases">
        <title>Genome Sequencing of the methanotroph Methylovulum psychrotolerants str. HV10-M2 isolated from a high-altitude environment.</title>
        <authorList>
            <person name="Mateos-Rivera A."/>
        </authorList>
    </citation>
    <scope>NUCLEOTIDE SEQUENCE [LARGE SCALE GENOMIC DNA]</scope>
    <source>
        <strain evidence="2 3">HV10_M2</strain>
    </source>
</reference>
<dbReference type="AlphaFoldDB" id="A0A1Z4BV60"/>
<name>A0A1Z4BV60_9GAMM</name>
<dbReference type="Proteomes" id="UP000197019">
    <property type="component" value="Chromosome"/>
</dbReference>
<feature type="compositionally biased region" description="Pro residues" evidence="1">
    <location>
        <begin position="180"/>
        <end position="206"/>
    </location>
</feature>